<sequence>MFKSIKNGLRIVVFGALFVALALGAWLVSEKKVTADSPSPPPPPSDGGGDGGDGGGGGDGDS</sequence>
<evidence type="ECO:0000313" key="3">
    <source>
        <dbReference type="Proteomes" id="UP000177746"/>
    </source>
</evidence>
<feature type="region of interest" description="Disordered" evidence="1">
    <location>
        <begin position="31"/>
        <end position="62"/>
    </location>
</feature>
<name>A0A1G2T060_9BACT</name>
<organism evidence="2 3">
    <name type="scientific">Candidatus Zambryskibacteria bacterium RIFCSPHIGHO2_01_FULL_46_30</name>
    <dbReference type="NCBI Taxonomy" id="1802739"/>
    <lineage>
        <taxon>Bacteria</taxon>
        <taxon>Candidatus Zambryskiibacteriota</taxon>
    </lineage>
</organism>
<evidence type="ECO:0000313" key="2">
    <source>
        <dbReference type="EMBL" id="OHA90502.1"/>
    </source>
</evidence>
<accession>A0A1G2T060</accession>
<dbReference type="AlphaFoldDB" id="A0A1G2T060"/>
<evidence type="ECO:0000256" key="1">
    <source>
        <dbReference type="SAM" id="MobiDB-lite"/>
    </source>
</evidence>
<comment type="caution">
    <text evidence="2">The sequence shown here is derived from an EMBL/GenBank/DDBJ whole genome shotgun (WGS) entry which is preliminary data.</text>
</comment>
<dbReference type="EMBL" id="MHVI01000032">
    <property type="protein sequence ID" value="OHA90502.1"/>
    <property type="molecule type" value="Genomic_DNA"/>
</dbReference>
<dbReference type="Proteomes" id="UP000177746">
    <property type="component" value="Unassembled WGS sequence"/>
</dbReference>
<feature type="compositionally biased region" description="Gly residues" evidence="1">
    <location>
        <begin position="46"/>
        <end position="62"/>
    </location>
</feature>
<gene>
    <name evidence="2" type="ORF">A2665_02755</name>
</gene>
<reference evidence="2 3" key="1">
    <citation type="journal article" date="2016" name="Nat. Commun.">
        <title>Thousands of microbial genomes shed light on interconnected biogeochemical processes in an aquifer system.</title>
        <authorList>
            <person name="Anantharaman K."/>
            <person name="Brown C.T."/>
            <person name="Hug L.A."/>
            <person name="Sharon I."/>
            <person name="Castelle C.J."/>
            <person name="Probst A.J."/>
            <person name="Thomas B.C."/>
            <person name="Singh A."/>
            <person name="Wilkins M.J."/>
            <person name="Karaoz U."/>
            <person name="Brodie E.L."/>
            <person name="Williams K.H."/>
            <person name="Hubbard S.S."/>
            <person name="Banfield J.F."/>
        </authorList>
    </citation>
    <scope>NUCLEOTIDE SEQUENCE [LARGE SCALE GENOMIC DNA]</scope>
</reference>
<protein>
    <submittedName>
        <fullName evidence="2">Uncharacterized protein</fullName>
    </submittedName>
</protein>
<proteinExistence type="predicted"/>